<dbReference type="SUPFAM" id="SSF48452">
    <property type="entry name" value="TPR-like"/>
    <property type="match status" value="1"/>
</dbReference>
<comment type="caution">
    <text evidence="1">The sequence shown here is derived from an EMBL/GenBank/DDBJ whole genome shotgun (WGS) entry which is preliminary data.</text>
</comment>
<dbReference type="RefSeq" id="WP_163682530.1">
    <property type="nucleotide sequence ID" value="NZ_JAAIYP010000044.1"/>
</dbReference>
<dbReference type="EMBL" id="JAAIYP010000044">
    <property type="protein sequence ID" value="NFV81981.1"/>
    <property type="molecule type" value="Genomic_DNA"/>
</dbReference>
<dbReference type="InterPro" id="IPR011990">
    <property type="entry name" value="TPR-like_helical_dom_sf"/>
</dbReference>
<evidence type="ECO:0000313" key="1">
    <source>
        <dbReference type="EMBL" id="NFV81981.1"/>
    </source>
</evidence>
<sequence length="394" mass="41995">MSDIHARLVRLAASGRFDAVLRAAAGLPDDGGAAQAFKHGAAALKRNDAFSAAAAFETVRRLDPAFPALAEALTAAYRRDARYVDALAASEGQNGRQCRFERALSLLALGRGAEALTELDAILAADPDHAASWFASHAPALEVHGLDEARHRLVRATACVGANGKYWGYLASYALLAGDPAAETLLRDHVDPFPARRALADGIRALLPHCGGSPRLFGLSASVLRFALEQAVLPGLVLEFGVRRGTSVTVLAQAAGQAVHGFDSFEGLPQSWGAEPAGVLTCGAQLPPVPDNVTLHAGWFEDTLEPFLADHADPVRLVNVDSDIYASARFVLERLKGRILPGTVLVFDEFVGNRTWALDEFKAFAEFVAESGIGWRVLALAPHTKQVVIRVEES</sequence>
<accession>A0A7C9QWQ1</accession>
<dbReference type="PANTHER" id="PTHR40036">
    <property type="entry name" value="MACROCIN O-METHYLTRANSFERASE"/>
    <property type="match status" value="1"/>
</dbReference>
<protein>
    <submittedName>
        <fullName evidence="1">Uncharacterized protein</fullName>
    </submittedName>
</protein>
<keyword evidence="2" id="KW-1185">Reference proteome</keyword>
<name>A0A7C9QWQ1_9PROT</name>
<dbReference type="InterPro" id="IPR008884">
    <property type="entry name" value="TylF_MeTrfase"/>
</dbReference>
<dbReference type="Gene3D" id="3.40.50.150">
    <property type="entry name" value="Vaccinia Virus protein VP39"/>
    <property type="match status" value="1"/>
</dbReference>
<dbReference type="Proteomes" id="UP000480684">
    <property type="component" value="Unassembled WGS sequence"/>
</dbReference>
<reference evidence="1 2" key="1">
    <citation type="submission" date="2020-02" db="EMBL/GenBank/DDBJ databases">
        <authorList>
            <person name="Dziuba M."/>
            <person name="Kuznetsov B."/>
            <person name="Mardanov A."/>
            <person name="Ravin N."/>
            <person name="Grouzdev D."/>
        </authorList>
    </citation>
    <scope>NUCLEOTIDE SEQUENCE [LARGE SCALE GENOMIC DNA]</scope>
    <source>
        <strain evidence="1 2">SpK</strain>
    </source>
</reference>
<dbReference type="Gene3D" id="1.25.40.10">
    <property type="entry name" value="Tetratricopeptide repeat domain"/>
    <property type="match status" value="1"/>
</dbReference>
<evidence type="ECO:0000313" key="2">
    <source>
        <dbReference type="Proteomes" id="UP000480684"/>
    </source>
</evidence>
<gene>
    <name evidence="1" type="ORF">G4223_17870</name>
</gene>
<dbReference type="InterPro" id="IPR029063">
    <property type="entry name" value="SAM-dependent_MTases_sf"/>
</dbReference>
<organism evidence="1 2">
    <name type="scientific">Magnetospirillum aberrantis SpK</name>
    <dbReference type="NCBI Taxonomy" id="908842"/>
    <lineage>
        <taxon>Bacteria</taxon>
        <taxon>Pseudomonadati</taxon>
        <taxon>Pseudomonadota</taxon>
        <taxon>Alphaproteobacteria</taxon>
        <taxon>Rhodospirillales</taxon>
        <taxon>Rhodospirillaceae</taxon>
        <taxon>Magnetospirillum</taxon>
    </lineage>
</organism>
<proteinExistence type="predicted"/>
<dbReference type="AlphaFoldDB" id="A0A7C9QWQ1"/>
<dbReference type="Pfam" id="PF13578">
    <property type="entry name" value="Methyltransf_24"/>
    <property type="match status" value="1"/>
</dbReference>
<dbReference type="SUPFAM" id="SSF53335">
    <property type="entry name" value="S-adenosyl-L-methionine-dependent methyltransferases"/>
    <property type="match status" value="1"/>
</dbReference>
<dbReference type="PANTHER" id="PTHR40036:SF1">
    <property type="entry name" value="MACROCIN O-METHYLTRANSFERASE"/>
    <property type="match status" value="1"/>
</dbReference>